<accession>A0AC11CZH1</accession>
<reference evidence="1" key="2">
    <citation type="submission" date="2025-08" db="UniProtKB">
        <authorList>
            <consortium name="Ensembl"/>
        </authorList>
    </citation>
    <scope>IDENTIFICATION</scope>
</reference>
<dbReference type="Ensembl" id="ENSOART00020045269.1">
    <property type="protein sequence ID" value="ENSOARP00020037583.1"/>
    <property type="gene ID" value="ENSOARG00020032206.1"/>
</dbReference>
<name>A0AC11CZH1_SHEEP</name>
<protein>
    <submittedName>
        <fullName evidence="1">Uncharacterized protein</fullName>
    </submittedName>
</protein>
<reference evidence="1" key="1">
    <citation type="submission" date="2020-11" db="EMBL/GenBank/DDBJ databases">
        <authorList>
            <person name="Davenport K.M."/>
            <person name="Bickhart D.M."/>
            <person name="Smith T.P.L."/>
            <person name="Murdoch B.M."/>
            <person name="Rosen B.D."/>
        </authorList>
    </citation>
    <scope>NUCLEOTIDE SEQUENCE [LARGE SCALE GENOMIC DNA]</scope>
    <source>
        <strain evidence="1">OAR_USU_Benz2616</strain>
    </source>
</reference>
<sequence>MAHCTTNTSKAEQTGLHIHLNIHPSYSPDLLPTDYHFFKHLDNFLQKKHFHDQHDAENAFQEFIKSRSTAFHAVGINKLTSHWQISVDYDDSYFD</sequence>
<proteinExistence type="predicted"/>
<organism evidence="1">
    <name type="scientific">Ovis aries</name>
    <name type="common">Sheep</name>
    <dbReference type="NCBI Taxonomy" id="9940"/>
    <lineage>
        <taxon>Eukaryota</taxon>
        <taxon>Metazoa</taxon>
        <taxon>Chordata</taxon>
        <taxon>Craniata</taxon>
        <taxon>Vertebrata</taxon>
        <taxon>Euteleostomi</taxon>
        <taxon>Mammalia</taxon>
        <taxon>Eutheria</taxon>
        <taxon>Laurasiatheria</taxon>
        <taxon>Artiodactyla</taxon>
        <taxon>Ruminantia</taxon>
        <taxon>Pecora</taxon>
        <taxon>Bovidae</taxon>
        <taxon>Caprinae</taxon>
        <taxon>Ovis</taxon>
    </lineage>
</organism>
<evidence type="ECO:0000313" key="1">
    <source>
        <dbReference type="Ensembl" id="ENSOARP00020037583.1"/>
    </source>
</evidence>
<reference evidence="1" key="3">
    <citation type="submission" date="2025-09" db="UniProtKB">
        <authorList>
            <consortium name="Ensembl"/>
        </authorList>
    </citation>
    <scope>IDENTIFICATION</scope>
</reference>